<dbReference type="InterPro" id="IPR023753">
    <property type="entry name" value="FAD/NAD-binding_dom"/>
</dbReference>
<keyword evidence="2" id="KW-0274">FAD</keyword>
<dbReference type="PROSITE" id="PS00573">
    <property type="entry name" value="PYRIDINE_REDOX_2"/>
    <property type="match status" value="1"/>
</dbReference>
<organism evidence="7 8">
    <name type="scientific">candidate division WOR-1 bacterium RIFOXYC2_FULL_46_14</name>
    <dbReference type="NCBI Taxonomy" id="1802587"/>
    <lineage>
        <taxon>Bacteria</taxon>
        <taxon>Bacillati</taxon>
        <taxon>Saganbacteria</taxon>
    </lineage>
</organism>
<reference evidence="7 8" key="1">
    <citation type="journal article" date="2016" name="Nat. Commun.">
        <title>Thousands of microbial genomes shed light on interconnected biogeochemical processes in an aquifer system.</title>
        <authorList>
            <person name="Anantharaman K."/>
            <person name="Brown C.T."/>
            <person name="Hug L.A."/>
            <person name="Sharon I."/>
            <person name="Castelle C.J."/>
            <person name="Probst A.J."/>
            <person name="Thomas B.C."/>
            <person name="Singh A."/>
            <person name="Wilkins M.J."/>
            <person name="Karaoz U."/>
            <person name="Brodie E.L."/>
            <person name="Williams K.H."/>
            <person name="Hubbard S.S."/>
            <person name="Banfield J.F."/>
        </authorList>
    </citation>
    <scope>NUCLEOTIDE SEQUENCE [LARGE SCALE GENOMIC DNA]</scope>
</reference>
<dbReference type="InterPro" id="IPR036188">
    <property type="entry name" value="FAD/NAD-bd_sf"/>
</dbReference>
<dbReference type="Gene3D" id="3.50.50.60">
    <property type="entry name" value="FAD/NAD(P)-binding domain"/>
    <property type="match status" value="2"/>
</dbReference>
<feature type="domain" description="FAD/NAD(P)-binding" evidence="6">
    <location>
        <begin position="3"/>
        <end position="285"/>
    </location>
</feature>
<dbReference type="PRINTS" id="PR00469">
    <property type="entry name" value="PNDRDTASEII"/>
</dbReference>
<name>A0A1F4U332_UNCSA</name>
<proteinExistence type="predicted"/>
<accession>A0A1F4U332</accession>
<evidence type="ECO:0000259" key="6">
    <source>
        <dbReference type="Pfam" id="PF07992"/>
    </source>
</evidence>
<evidence type="ECO:0000313" key="7">
    <source>
        <dbReference type="EMBL" id="OGC39291.1"/>
    </source>
</evidence>
<evidence type="ECO:0000256" key="5">
    <source>
        <dbReference type="ARBA" id="ARBA00023284"/>
    </source>
</evidence>
<dbReference type="Pfam" id="PF07992">
    <property type="entry name" value="Pyr_redox_2"/>
    <property type="match status" value="1"/>
</dbReference>
<comment type="caution">
    <text evidence="7">The sequence shown here is derived from an EMBL/GenBank/DDBJ whole genome shotgun (WGS) entry which is preliminary data.</text>
</comment>
<evidence type="ECO:0000256" key="4">
    <source>
        <dbReference type="ARBA" id="ARBA00023157"/>
    </source>
</evidence>
<dbReference type="PANTHER" id="PTHR48105">
    <property type="entry name" value="THIOREDOXIN REDUCTASE 1-RELATED-RELATED"/>
    <property type="match status" value="1"/>
</dbReference>
<evidence type="ECO:0000256" key="1">
    <source>
        <dbReference type="ARBA" id="ARBA00022630"/>
    </source>
</evidence>
<keyword evidence="4" id="KW-1015">Disulfide bond</keyword>
<keyword evidence="3" id="KW-0560">Oxidoreductase</keyword>
<dbReference type="Proteomes" id="UP000179242">
    <property type="component" value="Unassembled WGS sequence"/>
</dbReference>
<dbReference type="InterPro" id="IPR008255">
    <property type="entry name" value="Pyr_nucl-diS_OxRdtase_2_AS"/>
</dbReference>
<evidence type="ECO:0000313" key="8">
    <source>
        <dbReference type="Proteomes" id="UP000179242"/>
    </source>
</evidence>
<dbReference type="PRINTS" id="PR00368">
    <property type="entry name" value="FADPNR"/>
</dbReference>
<gene>
    <name evidence="7" type="ORF">A2438_07010</name>
</gene>
<sequence length="300" mass="31905">MLDLIIIGAGPAGITAAIYAARKKIEFLIISRDVGGQAAWAGEIENYTGQQLVTGPELAIKFREHLEKYKFELKEGVGVSKIEKIDGGFSVATEKDETFSAKTIIVASGKRPRLLNIPGESKYKNKGLFYCATCDGPLFAGKKVAVIGGGNSALDAAMSLMKIASKVYMVNNGPEFTGDLVMIEKVKRSPNVEFINNAKTVCVTGDQFVKGLTVEVSGVKKEIELEGVFVQIGLVPNSSMIGFVEKNEAGEIKVNNACQSSDPALFAAGDVTDVADKQIIIAAGEGSKAALSAFKYLSTH</sequence>
<keyword evidence="1" id="KW-0285">Flavoprotein</keyword>
<protein>
    <recommendedName>
        <fullName evidence="6">FAD/NAD(P)-binding domain-containing protein</fullName>
    </recommendedName>
</protein>
<dbReference type="AlphaFoldDB" id="A0A1F4U332"/>
<dbReference type="SUPFAM" id="SSF51905">
    <property type="entry name" value="FAD/NAD(P)-binding domain"/>
    <property type="match status" value="1"/>
</dbReference>
<dbReference type="EMBL" id="MEUJ01000011">
    <property type="protein sequence ID" value="OGC39291.1"/>
    <property type="molecule type" value="Genomic_DNA"/>
</dbReference>
<dbReference type="InterPro" id="IPR050097">
    <property type="entry name" value="Ferredoxin-NADP_redctase_2"/>
</dbReference>
<evidence type="ECO:0000256" key="2">
    <source>
        <dbReference type="ARBA" id="ARBA00022827"/>
    </source>
</evidence>
<evidence type="ECO:0000256" key="3">
    <source>
        <dbReference type="ARBA" id="ARBA00023002"/>
    </source>
</evidence>
<dbReference type="GO" id="GO:0016668">
    <property type="term" value="F:oxidoreductase activity, acting on a sulfur group of donors, NAD(P) as acceptor"/>
    <property type="evidence" value="ECO:0007669"/>
    <property type="project" value="UniProtKB-ARBA"/>
</dbReference>
<keyword evidence="5" id="KW-0676">Redox-active center</keyword>